<dbReference type="Pfam" id="PF22595">
    <property type="entry name" value="CFAP107"/>
    <property type="match status" value="1"/>
</dbReference>
<name>A0A9P0KMY7_ACAOB</name>
<dbReference type="InterPro" id="IPR054709">
    <property type="entry name" value="CFAP107"/>
</dbReference>
<dbReference type="Proteomes" id="UP001152888">
    <property type="component" value="Unassembled WGS sequence"/>
</dbReference>
<proteinExistence type="predicted"/>
<evidence type="ECO:0000313" key="1">
    <source>
        <dbReference type="EMBL" id="CAH1980127.1"/>
    </source>
</evidence>
<gene>
    <name evidence="1" type="ORF">ACAOBT_LOCUS13818</name>
</gene>
<dbReference type="GO" id="GO:0030317">
    <property type="term" value="P:flagellated sperm motility"/>
    <property type="evidence" value="ECO:0007669"/>
    <property type="project" value="InterPro"/>
</dbReference>
<dbReference type="EMBL" id="CAKOFQ010006890">
    <property type="protein sequence ID" value="CAH1980127.1"/>
    <property type="molecule type" value="Genomic_DNA"/>
</dbReference>
<sequence>MGIKYTAEGSRLENFCPVKYTNPKILTGNWFEEKCAYKKNRYRHSSEYQNEFKPKPLTTYPKSIIWDAKFSSDFDTTNTCQRKVRAVFQAFWYRSSQNRQV</sequence>
<comment type="caution">
    <text evidence="1">The sequence shown here is derived from an EMBL/GenBank/DDBJ whole genome shotgun (WGS) entry which is preliminary data.</text>
</comment>
<accession>A0A9P0KMY7</accession>
<evidence type="ECO:0000313" key="2">
    <source>
        <dbReference type="Proteomes" id="UP001152888"/>
    </source>
</evidence>
<reference evidence="1" key="1">
    <citation type="submission" date="2022-03" db="EMBL/GenBank/DDBJ databases">
        <authorList>
            <person name="Sayadi A."/>
        </authorList>
    </citation>
    <scope>NUCLEOTIDE SEQUENCE</scope>
</reference>
<protein>
    <submittedName>
        <fullName evidence="1">Uncharacterized protein</fullName>
    </submittedName>
</protein>
<organism evidence="1 2">
    <name type="scientific">Acanthoscelides obtectus</name>
    <name type="common">Bean weevil</name>
    <name type="synonym">Bruchus obtectus</name>
    <dbReference type="NCBI Taxonomy" id="200917"/>
    <lineage>
        <taxon>Eukaryota</taxon>
        <taxon>Metazoa</taxon>
        <taxon>Ecdysozoa</taxon>
        <taxon>Arthropoda</taxon>
        <taxon>Hexapoda</taxon>
        <taxon>Insecta</taxon>
        <taxon>Pterygota</taxon>
        <taxon>Neoptera</taxon>
        <taxon>Endopterygota</taxon>
        <taxon>Coleoptera</taxon>
        <taxon>Polyphaga</taxon>
        <taxon>Cucujiformia</taxon>
        <taxon>Chrysomeloidea</taxon>
        <taxon>Chrysomelidae</taxon>
        <taxon>Bruchinae</taxon>
        <taxon>Bruchini</taxon>
        <taxon>Acanthoscelides</taxon>
    </lineage>
</organism>
<keyword evidence="2" id="KW-1185">Reference proteome</keyword>
<dbReference type="OrthoDB" id="8185227at2759"/>
<dbReference type="AlphaFoldDB" id="A0A9P0KMY7"/>